<dbReference type="GO" id="GO:0046872">
    <property type="term" value="F:metal ion binding"/>
    <property type="evidence" value="ECO:0007669"/>
    <property type="project" value="UniProtKB-KW"/>
</dbReference>
<comment type="caution">
    <text evidence="6">The sequence shown here is derived from an EMBL/GenBank/DDBJ whole genome shotgun (WGS) entry which is preliminary data.</text>
</comment>
<evidence type="ECO:0000256" key="3">
    <source>
        <dbReference type="ARBA" id="ARBA00029596"/>
    </source>
</evidence>
<feature type="binding site" evidence="5">
    <location>
        <begin position="101"/>
        <end position="104"/>
    </location>
    <ligand>
        <name>substrate</name>
    </ligand>
</feature>
<gene>
    <name evidence="6" type="ORF">ICN82_09510</name>
</gene>
<dbReference type="Pfam" id="PF03737">
    <property type="entry name" value="RraA-like"/>
    <property type="match status" value="1"/>
</dbReference>
<dbReference type="Gene3D" id="3.50.30.40">
    <property type="entry name" value="Ribonuclease E inhibitor RraA/RraA-like"/>
    <property type="match status" value="1"/>
</dbReference>
<protein>
    <recommendedName>
        <fullName evidence="2">Putative 4-hydroxy-4-methyl-2-oxoglutarate aldolase</fullName>
    </recommendedName>
    <alternativeName>
        <fullName evidence="3">Regulator of ribonuclease activity homolog</fullName>
    </alternativeName>
    <alternativeName>
        <fullName evidence="4">RraA-like protein</fullName>
    </alternativeName>
</protein>
<name>A0A8J6YVK6_9RHOB</name>
<sequence>MLETPPLLTIRRPARRPTEAQIAAFRGLPASYVADAMGGGGALDTAIAPPLPEAVRAVGPALTAENRAGDLLATAAALRVLQPGDILMAGVGGFGGCAAAGDLVIGMARNAGAAGFVTDGPLRDCEALIRVGLPVWCSGLNPASPTAKGPGRVGEALMIGGRQVETGDMVVADRDGVVVVPFARIDAVIAALETVKALEAETEAAVAAGATSLAAIDHVIDSDQTVWL</sequence>
<dbReference type="Proteomes" id="UP000609121">
    <property type="component" value="Unassembled WGS sequence"/>
</dbReference>
<evidence type="ECO:0000256" key="5">
    <source>
        <dbReference type="PIRSR" id="PIRSR605493-1"/>
    </source>
</evidence>
<feature type="binding site" evidence="5">
    <location>
        <position position="123"/>
    </location>
    <ligand>
        <name>substrate</name>
    </ligand>
</feature>
<feature type="binding site" evidence="5">
    <location>
        <position position="124"/>
    </location>
    <ligand>
        <name>Mg(2+)</name>
        <dbReference type="ChEBI" id="CHEBI:18420"/>
    </ligand>
</feature>
<evidence type="ECO:0000256" key="4">
    <source>
        <dbReference type="ARBA" id="ARBA00030169"/>
    </source>
</evidence>
<proteinExistence type="predicted"/>
<dbReference type="AlphaFoldDB" id="A0A8J6YVK6"/>
<accession>A0A8J6YVK6</accession>
<evidence type="ECO:0000313" key="6">
    <source>
        <dbReference type="EMBL" id="MBE3638437.1"/>
    </source>
</evidence>
<keyword evidence="5" id="KW-0460">Magnesium</keyword>
<evidence type="ECO:0000256" key="2">
    <source>
        <dbReference type="ARBA" id="ARBA00016549"/>
    </source>
</evidence>
<dbReference type="PANTHER" id="PTHR33254:SF4">
    <property type="entry name" value="4-HYDROXY-4-METHYL-2-OXOGLUTARATE ALDOLASE 3-RELATED"/>
    <property type="match status" value="1"/>
</dbReference>
<comment type="cofactor">
    <cofactor evidence="1">
        <name>a divalent metal cation</name>
        <dbReference type="ChEBI" id="CHEBI:60240"/>
    </cofactor>
</comment>
<keyword evidence="5" id="KW-0479">Metal-binding</keyword>
<comment type="cofactor">
    <cofactor evidence="5">
        <name>Mg(2+)</name>
        <dbReference type="ChEBI" id="CHEBI:18420"/>
    </cofactor>
</comment>
<reference evidence="6" key="1">
    <citation type="submission" date="2020-09" db="EMBL/GenBank/DDBJ databases">
        <title>A novel bacterium of genus Mangrovicoccus, isolated from South China Sea.</title>
        <authorList>
            <person name="Huang H."/>
            <person name="Mo K."/>
            <person name="Hu Y."/>
        </authorList>
    </citation>
    <scope>NUCLEOTIDE SEQUENCE</scope>
    <source>
        <strain evidence="6">HB182678</strain>
    </source>
</reference>
<dbReference type="CDD" id="cd16841">
    <property type="entry name" value="RraA_family"/>
    <property type="match status" value="1"/>
</dbReference>
<dbReference type="EMBL" id="JACVXA010000022">
    <property type="protein sequence ID" value="MBE3638437.1"/>
    <property type="molecule type" value="Genomic_DNA"/>
</dbReference>
<keyword evidence="7" id="KW-1185">Reference proteome</keyword>
<evidence type="ECO:0000313" key="7">
    <source>
        <dbReference type="Proteomes" id="UP000609121"/>
    </source>
</evidence>
<dbReference type="RefSeq" id="WP_193182034.1">
    <property type="nucleotide sequence ID" value="NZ_JACVXA010000022.1"/>
</dbReference>
<dbReference type="InterPro" id="IPR005493">
    <property type="entry name" value="RraA/RraA-like"/>
</dbReference>
<dbReference type="PANTHER" id="PTHR33254">
    <property type="entry name" value="4-HYDROXY-4-METHYL-2-OXOGLUTARATE ALDOLASE 3-RELATED"/>
    <property type="match status" value="1"/>
</dbReference>
<organism evidence="6 7">
    <name type="scientific">Mangrovicoccus algicola</name>
    <dbReference type="NCBI Taxonomy" id="2771008"/>
    <lineage>
        <taxon>Bacteria</taxon>
        <taxon>Pseudomonadati</taxon>
        <taxon>Pseudomonadota</taxon>
        <taxon>Alphaproteobacteria</taxon>
        <taxon>Rhodobacterales</taxon>
        <taxon>Paracoccaceae</taxon>
        <taxon>Mangrovicoccus</taxon>
    </lineage>
</organism>
<evidence type="ECO:0000256" key="1">
    <source>
        <dbReference type="ARBA" id="ARBA00001968"/>
    </source>
</evidence>
<dbReference type="InterPro" id="IPR036704">
    <property type="entry name" value="RraA/RraA-like_sf"/>
</dbReference>
<dbReference type="SUPFAM" id="SSF89562">
    <property type="entry name" value="RraA-like"/>
    <property type="match status" value="1"/>
</dbReference>